<feature type="transmembrane region" description="Helical" evidence="1">
    <location>
        <begin position="23"/>
        <end position="42"/>
    </location>
</feature>
<sequence>MQLQQVQKGTIMKSPLGKSMRKFVAISFIAFVGTGALLYSVLDSHITETKKRRGEQAAVETFSTSQDLGRLEYIRNAADGMKDDK</sequence>
<dbReference type="Proteomes" id="UP000242188">
    <property type="component" value="Unassembled WGS sequence"/>
</dbReference>
<keyword evidence="1" id="KW-0812">Transmembrane</keyword>
<keyword evidence="3" id="KW-1185">Reference proteome</keyword>
<proteinExistence type="predicted"/>
<dbReference type="EMBL" id="NEDP02004312">
    <property type="protein sequence ID" value="OWF46022.1"/>
    <property type="molecule type" value="Genomic_DNA"/>
</dbReference>
<organism evidence="2 3">
    <name type="scientific">Mizuhopecten yessoensis</name>
    <name type="common">Japanese scallop</name>
    <name type="synonym">Patinopecten yessoensis</name>
    <dbReference type="NCBI Taxonomy" id="6573"/>
    <lineage>
        <taxon>Eukaryota</taxon>
        <taxon>Metazoa</taxon>
        <taxon>Spiralia</taxon>
        <taxon>Lophotrochozoa</taxon>
        <taxon>Mollusca</taxon>
        <taxon>Bivalvia</taxon>
        <taxon>Autobranchia</taxon>
        <taxon>Pteriomorphia</taxon>
        <taxon>Pectinida</taxon>
        <taxon>Pectinoidea</taxon>
        <taxon>Pectinidae</taxon>
        <taxon>Mizuhopecten</taxon>
    </lineage>
</organism>
<gene>
    <name evidence="2" type="ORF">KP79_PYT01484</name>
</gene>
<protein>
    <submittedName>
        <fullName evidence="2">Uncharacterized protein</fullName>
    </submittedName>
</protein>
<keyword evidence="1" id="KW-0472">Membrane</keyword>
<dbReference type="AlphaFoldDB" id="A0A210QBB4"/>
<evidence type="ECO:0000313" key="3">
    <source>
        <dbReference type="Proteomes" id="UP000242188"/>
    </source>
</evidence>
<name>A0A210QBB4_MIZYE</name>
<evidence type="ECO:0000256" key="1">
    <source>
        <dbReference type="SAM" id="Phobius"/>
    </source>
</evidence>
<comment type="caution">
    <text evidence="2">The sequence shown here is derived from an EMBL/GenBank/DDBJ whole genome shotgun (WGS) entry which is preliminary data.</text>
</comment>
<evidence type="ECO:0000313" key="2">
    <source>
        <dbReference type="EMBL" id="OWF46022.1"/>
    </source>
</evidence>
<accession>A0A210QBB4</accession>
<keyword evidence="1" id="KW-1133">Transmembrane helix</keyword>
<reference evidence="2 3" key="1">
    <citation type="journal article" date="2017" name="Nat. Ecol. Evol.">
        <title>Scallop genome provides insights into evolution of bilaterian karyotype and development.</title>
        <authorList>
            <person name="Wang S."/>
            <person name="Zhang J."/>
            <person name="Jiao W."/>
            <person name="Li J."/>
            <person name="Xun X."/>
            <person name="Sun Y."/>
            <person name="Guo X."/>
            <person name="Huan P."/>
            <person name="Dong B."/>
            <person name="Zhang L."/>
            <person name="Hu X."/>
            <person name="Sun X."/>
            <person name="Wang J."/>
            <person name="Zhao C."/>
            <person name="Wang Y."/>
            <person name="Wang D."/>
            <person name="Huang X."/>
            <person name="Wang R."/>
            <person name="Lv J."/>
            <person name="Li Y."/>
            <person name="Zhang Z."/>
            <person name="Liu B."/>
            <person name="Lu W."/>
            <person name="Hui Y."/>
            <person name="Liang J."/>
            <person name="Zhou Z."/>
            <person name="Hou R."/>
            <person name="Li X."/>
            <person name="Liu Y."/>
            <person name="Li H."/>
            <person name="Ning X."/>
            <person name="Lin Y."/>
            <person name="Zhao L."/>
            <person name="Xing Q."/>
            <person name="Dou J."/>
            <person name="Li Y."/>
            <person name="Mao J."/>
            <person name="Guo H."/>
            <person name="Dou H."/>
            <person name="Li T."/>
            <person name="Mu C."/>
            <person name="Jiang W."/>
            <person name="Fu Q."/>
            <person name="Fu X."/>
            <person name="Miao Y."/>
            <person name="Liu J."/>
            <person name="Yu Q."/>
            <person name="Li R."/>
            <person name="Liao H."/>
            <person name="Li X."/>
            <person name="Kong Y."/>
            <person name="Jiang Z."/>
            <person name="Chourrout D."/>
            <person name="Li R."/>
            <person name="Bao Z."/>
        </authorList>
    </citation>
    <scope>NUCLEOTIDE SEQUENCE [LARGE SCALE GENOMIC DNA]</scope>
    <source>
        <strain evidence="2 3">PY_sf001</strain>
    </source>
</reference>